<gene>
    <name evidence="2" type="ORF">M406DRAFT_58043</name>
</gene>
<evidence type="ECO:0000313" key="3">
    <source>
        <dbReference type="Proteomes" id="UP000803844"/>
    </source>
</evidence>
<dbReference type="Proteomes" id="UP000803844">
    <property type="component" value="Unassembled WGS sequence"/>
</dbReference>
<dbReference type="EMBL" id="MU032351">
    <property type="protein sequence ID" value="KAF3761995.1"/>
    <property type="molecule type" value="Genomic_DNA"/>
</dbReference>
<evidence type="ECO:0000256" key="1">
    <source>
        <dbReference type="SAM" id="MobiDB-lite"/>
    </source>
</evidence>
<accession>A0A9P4XWD3</accession>
<organism evidence="2 3">
    <name type="scientific">Cryphonectria parasitica (strain ATCC 38755 / EP155)</name>
    <dbReference type="NCBI Taxonomy" id="660469"/>
    <lineage>
        <taxon>Eukaryota</taxon>
        <taxon>Fungi</taxon>
        <taxon>Dikarya</taxon>
        <taxon>Ascomycota</taxon>
        <taxon>Pezizomycotina</taxon>
        <taxon>Sordariomycetes</taxon>
        <taxon>Sordariomycetidae</taxon>
        <taxon>Diaporthales</taxon>
        <taxon>Cryphonectriaceae</taxon>
        <taxon>Cryphonectria-Endothia species complex</taxon>
        <taxon>Cryphonectria</taxon>
    </lineage>
</organism>
<dbReference type="GeneID" id="63841724"/>
<comment type="caution">
    <text evidence="2">The sequence shown here is derived from an EMBL/GenBank/DDBJ whole genome shotgun (WGS) entry which is preliminary data.</text>
</comment>
<reference evidence="2" key="1">
    <citation type="journal article" date="2020" name="Phytopathology">
        <title>Genome sequence of the chestnut blight fungus Cryphonectria parasitica EP155: A fundamental resource for an archetypical invasive plant pathogen.</title>
        <authorList>
            <person name="Crouch J.A."/>
            <person name="Dawe A."/>
            <person name="Aerts A."/>
            <person name="Barry K."/>
            <person name="Churchill A.C.L."/>
            <person name="Grimwood J."/>
            <person name="Hillman B."/>
            <person name="Milgroom M.G."/>
            <person name="Pangilinan J."/>
            <person name="Smith M."/>
            <person name="Salamov A."/>
            <person name="Schmutz J."/>
            <person name="Yadav J."/>
            <person name="Grigoriev I.V."/>
            <person name="Nuss D."/>
        </authorList>
    </citation>
    <scope>NUCLEOTIDE SEQUENCE</scope>
    <source>
        <strain evidence="2">EP155</strain>
    </source>
</reference>
<dbReference type="AlphaFoldDB" id="A0A9P4XWD3"/>
<name>A0A9P4XWD3_CRYP1</name>
<sequence>MAVAGWVGRPPTSTSFDQYPPEQSIARKQKGFGTLRAEQVLYHVAAEARENAQLVCYETLWAASYVNQQSQKRRGGVIDLT</sequence>
<dbReference type="RefSeq" id="XP_040772974.1">
    <property type="nucleotide sequence ID" value="XM_040924595.1"/>
</dbReference>
<protein>
    <submittedName>
        <fullName evidence="2">Uncharacterized protein</fullName>
    </submittedName>
</protein>
<feature type="region of interest" description="Disordered" evidence="1">
    <location>
        <begin position="1"/>
        <end position="22"/>
    </location>
</feature>
<evidence type="ECO:0000313" key="2">
    <source>
        <dbReference type="EMBL" id="KAF3761995.1"/>
    </source>
</evidence>
<keyword evidence="3" id="KW-1185">Reference proteome</keyword>
<proteinExistence type="predicted"/>